<sequence>MMPQILAKRNKFGAPYISIIVSTLLGLLLAYSGTFSTLAQISAVSRFAQFIPTIVALMVFRKTMAHAPREFKVPFGWLIPVLALAVSVWLLFNTPVLNILWGFGALIIAIPFIFNQTT</sequence>
<keyword evidence="5 6" id="KW-0472">Membrane</keyword>
<dbReference type="PANTHER" id="PTHR42770">
    <property type="entry name" value="AMINO ACID TRANSPORTER-RELATED"/>
    <property type="match status" value="1"/>
</dbReference>
<evidence type="ECO:0000256" key="5">
    <source>
        <dbReference type="ARBA" id="ARBA00023136"/>
    </source>
</evidence>
<protein>
    <recommendedName>
        <fullName evidence="9">Amino acid permease</fullName>
    </recommendedName>
</protein>
<keyword evidence="2" id="KW-1003">Cell membrane</keyword>
<evidence type="ECO:0008006" key="9">
    <source>
        <dbReference type="Google" id="ProtNLM"/>
    </source>
</evidence>
<dbReference type="EMBL" id="AXCV01000020">
    <property type="protein sequence ID" value="KGO32434.1"/>
    <property type="molecule type" value="Genomic_DNA"/>
</dbReference>
<feature type="transmembrane region" description="Helical" evidence="6">
    <location>
        <begin position="12"/>
        <end position="31"/>
    </location>
</feature>
<name>A0ABR4XTS0_9LACO</name>
<dbReference type="Gene3D" id="1.20.1740.10">
    <property type="entry name" value="Amino acid/polyamine transporter I"/>
    <property type="match status" value="1"/>
</dbReference>
<evidence type="ECO:0000256" key="4">
    <source>
        <dbReference type="ARBA" id="ARBA00022989"/>
    </source>
</evidence>
<comment type="caution">
    <text evidence="7">The sequence shown here is derived from an EMBL/GenBank/DDBJ whole genome shotgun (WGS) entry which is preliminary data.</text>
</comment>
<evidence type="ECO:0000256" key="6">
    <source>
        <dbReference type="SAM" id="Phobius"/>
    </source>
</evidence>
<evidence type="ECO:0000256" key="2">
    <source>
        <dbReference type="ARBA" id="ARBA00022475"/>
    </source>
</evidence>
<proteinExistence type="predicted"/>
<gene>
    <name evidence="7" type="ORF">Q757_01020</name>
</gene>
<keyword evidence="8" id="KW-1185">Reference proteome</keyword>
<comment type="subcellular location">
    <subcellularLocation>
        <location evidence="1">Cell membrane</location>
        <topology evidence="1">Multi-pass membrane protein</topology>
    </subcellularLocation>
</comment>
<accession>A0ABR4XTS0</accession>
<feature type="transmembrane region" description="Helical" evidence="6">
    <location>
        <begin position="43"/>
        <end position="61"/>
    </location>
</feature>
<reference evidence="7 8" key="1">
    <citation type="journal article" date="2014" name="Antonie Van Leeuwenhoek">
        <title>Oenococcus alcoholitolerans sp. nov., a lactic acid bacteria isolated from cachaca and ethanol fermentation processes.</title>
        <authorList>
            <person name="Badotti F."/>
            <person name="Moreira A.P."/>
            <person name="Tonon L.A."/>
            <person name="de Lucena B.T."/>
            <person name="Gomes Fde C."/>
            <person name="Kruger R."/>
            <person name="Thompson C.C."/>
            <person name="de Morais M.A.Jr."/>
            <person name="Rosa C.A."/>
            <person name="Thompson F.L."/>
        </authorList>
    </citation>
    <scope>NUCLEOTIDE SEQUENCE [LARGE SCALE GENOMIC DNA]</scope>
    <source>
        <strain evidence="7 8">UFRJ-M7.2.18</strain>
    </source>
</reference>
<evidence type="ECO:0000313" key="8">
    <source>
        <dbReference type="Proteomes" id="UP000030023"/>
    </source>
</evidence>
<dbReference type="Pfam" id="PF13520">
    <property type="entry name" value="AA_permease_2"/>
    <property type="match status" value="1"/>
</dbReference>
<keyword evidence="3 6" id="KW-0812">Transmembrane</keyword>
<feature type="transmembrane region" description="Helical" evidence="6">
    <location>
        <begin position="73"/>
        <end position="92"/>
    </location>
</feature>
<dbReference type="InterPro" id="IPR050367">
    <property type="entry name" value="APC_superfamily"/>
</dbReference>
<keyword evidence="4 6" id="KW-1133">Transmembrane helix</keyword>
<dbReference type="PANTHER" id="PTHR42770:SF18">
    <property type="entry name" value="ARGININE_AGMATINE ANTIPORTER"/>
    <property type="match status" value="1"/>
</dbReference>
<evidence type="ECO:0000313" key="7">
    <source>
        <dbReference type="EMBL" id="KGO32434.1"/>
    </source>
</evidence>
<dbReference type="InterPro" id="IPR002293">
    <property type="entry name" value="AA/rel_permease1"/>
</dbReference>
<dbReference type="Proteomes" id="UP000030023">
    <property type="component" value="Unassembled WGS sequence"/>
</dbReference>
<evidence type="ECO:0000256" key="3">
    <source>
        <dbReference type="ARBA" id="ARBA00022692"/>
    </source>
</evidence>
<feature type="transmembrane region" description="Helical" evidence="6">
    <location>
        <begin position="98"/>
        <end position="114"/>
    </location>
</feature>
<organism evidence="7 8">
    <name type="scientific">Oenococcus alcoholitolerans</name>
    <dbReference type="NCBI Taxonomy" id="931074"/>
    <lineage>
        <taxon>Bacteria</taxon>
        <taxon>Bacillati</taxon>
        <taxon>Bacillota</taxon>
        <taxon>Bacilli</taxon>
        <taxon>Lactobacillales</taxon>
        <taxon>Lactobacillaceae</taxon>
        <taxon>Oenococcus</taxon>
    </lineage>
</organism>
<evidence type="ECO:0000256" key="1">
    <source>
        <dbReference type="ARBA" id="ARBA00004651"/>
    </source>
</evidence>